<dbReference type="Proteomes" id="UP000317624">
    <property type="component" value="Unassembled WGS sequence"/>
</dbReference>
<dbReference type="RefSeq" id="WP_144852265.1">
    <property type="nucleotide sequence ID" value="NZ_VMRJ01000006.1"/>
</dbReference>
<dbReference type="EMBL" id="VMRJ01000006">
    <property type="protein sequence ID" value="TVT37855.1"/>
    <property type="molecule type" value="Genomic_DNA"/>
</dbReference>
<dbReference type="AlphaFoldDB" id="A0A558BMX3"/>
<comment type="caution">
    <text evidence="1">The sequence shown here is derived from an EMBL/GenBank/DDBJ whole genome shotgun (WGS) entry which is preliminary data.</text>
</comment>
<accession>A0A558BMX3</accession>
<evidence type="ECO:0000313" key="2">
    <source>
        <dbReference type="Proteomes" id="UP000317624"/>
    </source>
</evidence>
<organism evidence="1 2">
    <name type="scientific">Hymenobacter setariae</name>
    <dbReference type="NCBI Taxonomy" id="2594794"/>
    <lineage>
        <taxon>Bacteria</taxon>
        <taxon>Pseudomonadati</taxon>
        <taxon>Bacteroidota</taxon>
        <taxon>Cytophagia</taxon>
        <taxon>Cytophagales</taxon>
        <taxon>Hymenobacteraceae</taxon>
        <taxon>Hymenobacter</taxon>
    </lineage>
</organism>
<proteinExistence type="predicted"/>
<keyword evidence="2" id="KW-1185">Reference proteome</keyword>
<gene>
    <name evidence="1" type="ORF">FNT36_22105</name>
</gene>
<name>A0A558BMX3_9BACT</name>
<sequence>MQLTFINLSPDDLRQLLREEVERLLRQAQPNPVEKPYLSITQAEQQHGVSKSFLYRLSSNREVSTRRVGKSIQFDAKELENYFDKTAKRSHAAIEADLKKGGVFPTLKGKRYV</sequence>
<evidence type="ECO:0000313" key="1">
    <source>
        <dbReference type="EMBL" id="TVT37855.1"/>
    </source>
</evidence>
<reference evidence="1 2" key="1">
    <citation type="submission" date="2019-07" db="EMBL/GenBank/DDBJ databases">
        <title>Hymenobacter sp. straun FUR1 Genome sequencing and assembly.</title>
        <authorList>
            <person name="Chhetri G."/>
        </authorList>
    </citation>
    <scope>NUCLEOTIDE SEQUENCE [LARGE SCALE GENOMIC DNA]</scope>
    <source>
        <strain evidence="1 2">Fur1</strain>
    </source>
</reference>
<protein>
    <submittedName>
        <fullName evidence="1">Helix-turn-helix domain-containing protein</fullName>
    </submittedName>
</protein>